<proteinExistence type="inferred from homology"/>
<dbReference type="GO" id="GO:0009421">
    <property type="term" value="C:bacterial-type flagellum filament cap"/>
    <property type="evidence" value="ECO:0007669"/>
    <property type="project" value="InterPro"/>
</dbReference>
<feature type="domain" description="Flagellar hook-associated protein 2 C-terminal" evidence="7">
    <location>
        <begin position="220"/>
        <end position="438"/>
    </location>
</feature>
<evidence type="ECO:0000256" key="5">
    <source>
        <dbReference type="RuleBase" id="RU362066"/>
    </source>
</evidence>
<name>A0A235EWH5_9RHOO</name>
<evidence type="ECO:0000313" key="9">
    <source>
        <dbReference type="Proteomes" id="UP000215181"/>
    </source>
</evidence>
<dbReference type="GO" id="GO:0007155">
    <property type="term" value="P:cell adhesion"/>
    <property type="evidence" value="ECO:0007669"/>
    <property type="project" value="InterPro"/>
</dbReference>
<dbReference type="GO" id="GO:0005576">
    <property type="term" value="C:extracellular region"/>
    <property type="evidence" value="ECO:0007669"/>
    <property type="project" value="UniProtKB-SubCell"/>
</dbReference>
<dbReference type="InterPro" id="IPR040026">
    <property type="entry name" value="FliD"/>
</dbReference>
<comment type="subcellular location">
    <subcellularLocation>
        <location evidence="5">Secreted</location>
    </subcellularLocation>
    <subcellularLocation>
        <location evidence="5">Bacterial flagellum</location>
    </subcellularLocation>
</comment>
<feature type="domain" description="Flagellar hook-associated protein 2 N-terminal" evidence="6">
    <location>
        <begin position="12"/>
        <end position="113"/>
    </location>
</feature>
<dbReference type="GO" id="GO:0071973">
    <property type="term" value="P:bacterial-type flagellum-dependent cell motility"/>
    <property type="evidence" value="ECO:0007669"/>
    <property type="project" value="TreeGrafter"/>
</dbReference>
<keyword evidence="4 5" id="KW-0975">Bacterial flagellum</keyword>
<dbReference type="PANTHER" id="PTHR30288">
    <property type="entry name" value="FLAGELLAR CAP/ASSEMBLY PROTEIN FLID"/>
    <property type="match status" value="1"/>
</dbReference>
<evidence type="ECO:0000256" key="3">
    <source>
        <dbReference type="ARBA" id="ARBA00023054"/>
    </source>
</evidence>
<comment type="function">
    <text evidence="5">Required for morphogenesis and for the elongation of the flagellar filament by facilitating polymerization of the flagellin monomers at the tip of growing filament. Forms a capping structure, which prevents flagellin subunits (transported through the central channel of the flagellum) from leaking out without polymerization at the distal end.</text>
</comment>
<keyword evidence="5" id="KW-0964">Secreted</keyword>
<dbReference type="InterPro" id="IPR010809">
    <property type="entry name" value="FliD_C"/>
</dbReference>
<dbReference type="AlphaFoldDB" id="A0A235EWH5"/>
<dbReference type="Pfam" id="PF07195">
    <property type="entry name" value="FliD_C"/>
    <property type="match status" value="1"/>
</dbReference>
<organism evidence="8 9">
    <name type="scientific">Thauera propionica</name>
    <dbReference type="NCBI Taxonomy" id="2019431"/>
    <lineage>
        <taxon>Bacteria</taxon>
        <taxon>Pseudomonadati</taxon>
        <taxon>Pseudomonadota</taxon>
        <taxon>Betaproteobacteria</taxon>
        <taxon>Rhodocyclales</taxon>
        <taxon>Zoogloeaceae</taxon>
        <taxon>Thauera</taxon>
    </lineage>
</organism>
<comment type="subunit">
    <text evidence="2 5">Homopentamer.</text>
</comment>
<reference evidence="8 9" key="1">
    <citation type="submission" date="2017-07" db="EMBL/GenBank/DDBJ databases">
        <title>Thauera sp. KNDSS-Mac4 genome sequence and assembly.</title>
        <authorList>
            <person name="Mayilraj S."/>
        </authorList>
    </citation>
    <scope>NUCLEOTIDE SEQUENCE [LARGE SCALE GENOMIC DNA]</scope>
    <source>
        <strain evidence="8 9">KNDSS-Mac4</strain>
    </source>
</reference>
<evidence type="ECO:0000256" key="2">
    <source>
        <dbReference type="ARBA" id="ARBA00011255"/>
    </source>
</evidence>
<keyword evidence="3" id="KW-0175">Coiled coil</keyword>
<protein>
    <recommendedName>
        <fullName evidence="5">Flagellar hook-associated protein 2</fullName>
        <shortName evidence="5">HAP2</shortName>
    </recommendedName>
    <alternativeName>
        <fullName evidence="5">Flagellar cap protein</fullName>
    </alternativeName>
</protein>
<sequence>MASSLSVGGLGSGIDVSGIVGQLMEIERQPLSALDKKEASFQAEISAFGSLKSSLSTLQNAIAGLKVPVGGNALDFYSTYKGTLSDEGIASITAGDGTVPGNYSLEVTQLAKENRLISAAGASIGTGELTISLGSADGSTTTRSTTVSIGNGSLTSVRDAINGANAGVTAAVINGDAGPQLVLTANEGGSNQFISLSGVSGLDYSPATPTANFTEQQAPQSALIKLNGVTIESQSNKVTDALEGVTIDLKKATEADTPVTLTLTRDTSSINKALEKFVSAYNEYNTLVRDLGGYNASTEKAGTLLGDSALRGADAKMRSMLSSVPAELAGMDKKTLSDIGISIQKDGSLKLDSAKLDKALAADFAGVAKVAAGYGRSMDGIITGLIGSEGMITGKMTGLQDSITDIGKQRQTLERRLESTEARYKAQFTALDTLVSGMMQTSNYLEQQLASLANLNKK</sequence>
<gene>
    <name evidence="8" type="ORF">CGK74_14215</name>
</gene>
<evidence type="ECO:0000259" key="6">
    <source>
        <dbReference type="Pfam" id="PF02465"/>
    </source>
</evidence>
<dbReference type="RefSeq" id="WP_094269092.1">
    <property type="nucleotide sequence ID" value="NZ_NOIH01000015.1"/>
</dbReference>
<evidence type="ECO:0000259" key="7">
    <source>
        <dbReference type="Pfam" id="PF07195"/>
    </source>
</evidence>
<evidence type="ECO:0000256" key="4">
    <source>
        <dbReference type="ARBA" id="ARBA00023143"/>
    </source>
</evidence>
<evidence type="ECO:0000313" key="8">
    <source>
        <dbReference type="EMBL" id="OYD53351.1"/>
    </source>
</evidence>
<dbReference type="PANTHER" id="PTHR30288:SF0">
    <property type="entry name" value="FLAGELLAR HOOK-ASSOCIATED PROTEIN 2"/>
    <property type="match status" value="1"/>
</dbReference>
<dbReference type="OrthoDB" id="5980200at2"/>
<comment type="caution">
    <text evidence="8">The sequence shown here is derived from an EMBL/GenBank/DDBJ whole genome shotgun (WGS) entry which is preliminary data.</text>
</comment>
<dbReference type="GO" id="GO:0009424">
    <property type="term" value="C:bacterial-type flagellum hook"/>
    <property type="evidence" value="ECO:0007669"/>
    <property type="project" value="UniProtKB-UniRule"/>
</dbReference>
<evidence type="ECO:0000256" key="1">
    <source>
        <dbReference type="ARBA" id="ARBA00009764"/>
    </source>
</evidence>
<keyword evidence="9" id="KW-1185">Reference proteome</keyword>
<comment type="similarity">
    <text evidence="1 5">Belongs to the FliD family.</text>
</comment>
<dbReference type="InterPro" id="IPR003481">
    <property type="entry name" value="FliD_N"/>
</dbReference>
<accession>A0A235EWH5</accession>
<dbReference type="Pfam" id="PF02465">
    <property type="entry name" value="FliD_N"/>
    <property type="match status" value="1"/>
</dbReference>
<dbReference type="EMBL" id="NOIH01000015">
    <property type="protein sequence ID" value="OYD53351.1"/>
    <property type="molecule type" value="Genomic_DNA"/>
</dbReference>
<dbReference type="Proteomes" id="UP000215181">
    <property type="component" value="Unassembled WGS sequence"/>
</dbReference>